<comment type="caution">
    <text evidence="3">The sequence shown here is derived from an EMBL/GenBank/DDBJ whole genome shotgun (WGS) entry which is preliminary data.</text>
</comment>
<sequence length="306" mass="33774">MEVKDWTYEEMPEFTQNVEGATIVETSGDEIEIKYLHDVAYQSADGATLRLQVLSPTSRNGIAGPLPCIVFVKGSAWRTQKLYMLIPQLAQIARRGYVVVEVEYRPASQAAFPAQIQDCQNAVRHMRAHADEFGIDPEKIIVAGNSSGGHTAVFASFYDAGGSAYPGVSSRVRGVIDLYGAVSLLPDDAFPITSDHHTPESPEGVLMGGADMRADPALRRVATASCYITPELDIPPMLIAHGTKDRKVNTEVSVDLYRRLRECGKDVELYLVRGADHGVAEFYTERMVDIYDAFIRRCLAPCRMWA</sequence>
<dbReference type="InterPro" id="IPR050300">
    <property type="entry name" value="GDXG_lipolytic_enzyme"/>
</dbReference>
<dbReference type="AlphaFoldDB" id="A0A921IPG8"/>
<dbReference type="PANTHER" id="PTHR48081">
    <property type="entry name" value="AB HYDROLASE SUPERFAMILY PROTEIN C4A8.06C"/>
    <property type="match status" value="1"/>
</dbReference>
<keyword evidence="1 3" id="KW-0378">Hydrolase</keyword>
<reference evidence="3" key="2">
    <citation type="submission" date="2021-09" db="EMBL/GenBank/DDBJ databases">
        <authorList>
            <person name="Gilroy R."/>
        </authorList>
    </citation>
    <scope>NUCLEOTIDE SEQUENCE</scope>
    <source>
        <strain evidence="3">ChiGjej2B2-7701</strain>
    </source>
</reference>
<evidence type="ECO:0000313" key="3">
    <source>
        <dbReference type="EMBL" id="HJG30692.1"/>
    </source>
</evidence>
<feature type="domain" description="BD-FAE-like" evidence="2">
    <location>
        <begin position="63"/>
        <end position="260"/>
    </location>
</feature>
<dbReference type="PANTHER" id="PTHR48081:SF13">
    <property type="entry name" value="ALPHA_BETA HYDROLASE"/>
    <property type="match status" value="1"/>
</dbReference>
<protein>
    <submittedName>
        <fullName evidence="3">Alpha/beta hydrolase</fullName>
    </submittedName>
</protein>
<evidence type="ECO:0000259" key="2">
    <source>
        <dbReference type="Pfam" id="PF20434"/>
    </source>
</evidence>
<gene>
    <name evidence="3" type="ORF">K8U80_04775</name>
</gene>
<dbReference type="InterPro" id="IPR049492">
    <property type="entry name" value="BD-FAE-like_dom"/>
</dbReference>
<dbReference type="Proteomes" id="UP000746751">
    <property type="component" value="Unassembled WGS sequence"/>
</dbReference>
<dbReference type="Gene3D" id="3.40.50.1820">
    <property type="entry name" value="alpha/beta hydrolase"/>
    <property type="match status" value="1"/>
</dbReference>
<name>A0A921IPG8_9ACTN</name>
<dbReference type="Pfam" id="PF20434">
    <property type="entry name" value="BD-FAE"/>
    <property type="match status" value="1"/>
</dbReference>
<dbReference type="InterPro" id="IPR029058">
    <property type="entry name" value="AB_hydrolase_fold"/>
</dbReference>
<dbReference type="GO" id="GO:0016787">
    <property type="term" value="F:hydrolase activity"/>
    <property type="evidence" value="ECO:0007669"/>
    <property type="project" value="UniProtKB-KW"/>
</dbReference>
<evidence type="ECO:0000313" key="4">
    <source>
        <dbReference type="Proteomes" id="UP000746751"/>
    </source>
</evidence>
<organism evidence="3 4">
    <name type="scientific">Collinsella ihumii</name>
    <dbReference type="NCBI Taxonomy" id="1720204"/>
    <lineage>
        <taxon>Bacteria</taxon>
        <taxon>Bacillati</taxon>
        <taxon>Actinomycetota</taxon>
        <taxon>Coriobacteriia</taxon>
        <taxon>Coriobacteriales</taxon>
        <taxon>Coriobacteriaceae</taxon>
        <taxon>Collinsella</taxon>
    </lineage>
</organism>
<reference evidence="3" key="1">
    <citation type="journal article" date="2021" name="PeerJ">
        <title>Extensive microbial diversity within the chicken gut microbiome revealed by metagenomics and culture.</title>
        <authorList>
            <person name="Gilroy R."/>
            <person name="Ravi A."/>
            <person name="Getino M."/>
            <person name="Pursley I."/>
            <person name="Horton D.L."/>
            <person name="Alikhan N.F."/>
            <person name="Baker D."/>
            <person name="Gharbi K."/>
            <person name="Hall N."/>
            <person name="Watson M."/>
            <person name="Adriaenssens E.M."/>
            <person name="Foster-Nyarko E."/>
            <person name="Jarju S."/>
            <person name="Secka A."/>
            <person name="Antonio M."/>
            <person name="Oren A."/>
            <person name="Chaudhuri R.R."/>
            <person name="La Ragione R."/>
            <person name="Hildebrand F."/>
            <person name="Pallen M.J."/>
        </authorList>
    </citation>
    <scope>NUCLEOTIDE SEQUENCE</scope>
    <source>
        <strain evidence="3">ChiGjej2B2-7701</strain>
    </source>
</reference>
<proteinExistence type="predicted"/>
<evidence type="ECO:0000256" key="1">
    <source>
        <dbReference type="ARBA" id="ARBA00022801"/>
    </source>
</evidence>
<dbReference type="SUPFAM" id="SSF53474">
    <property type="entry name" value="alpha/beta-Hydrolases"/>
    <property type="match status" value="1"/>
</dbReference>
<accession>A0A921IPG8</accession>
<dbReference type="EMBL" id="DYVF01000032">
    <property type="protein sequence ID" value="HJG30692.1"/>
    <property type="molecule type" value="Genomic_DNA"/>
</dbReference>